<gene>
    <name evidence="2" type="ORF">C1H76_4663</name>
</gene>
<accession>A0A4U7B0I0</accession>
<feature type="region of interest" description="Disordered" evidence="1">
    <location>
        <begin position="1"/>
        <end position="24"/>
    </location>
</feature>
<sequence>MTTPINISKAPNGNPSNQKPTYISAGRALSSPPLSAQIRSYLSLAYCFLGLYFTTLFSLDSTSAAANSPFARRNGTGASAGGRSSFPKPRMPFFGGGSGGSGNGGDGRGPPGGGSGRGGRKLGTVDDVRGPECKSCQ</sequence>
<comment type="caution">
    <text evidence="2">The sequence shown here is derived from an EMBL/GenBank/DDBJ whole genome shotgun (WGS) entry which is preliminary data.</text>
</comment>
<feature type="region of interest" description="Disordered" evidence="1">
    <location>
        <begin position="67"/>
        <end position="137"/>
    </location>
</feature>
<name>A0A4U7B0I0_9PEZI</name>
<reference evidence="2 3" key="1">
    <citation type="submission" date="2018-02" db="EMBL/GenBank/DDBJ databases">
        <title>Draft genome sequences of Elsinoe sp., causing black scab on jojoba.</title>
        <authorList>
            <person name="Stodart B."/>
            <person name="Jeffress S."/>
            <person name="Ash G."/>
            <person name="Arun Chinnappa K."/>
        </authorList>
    </citation>
    <scope>NUCLEOTIDE SEQUENCE [LARGE SCALE GENOMIC DNA]</scope>
    <source>
        <strain evidence="2 3">Hillstone_2</strain>
    </source>
</reference>
<evidence type="ECO:0000313" key="3">
    <source>
        <dbReference type="Proteomes" id="UP000308133"/>
    </source>
</evidence>
<organism evidence="2 3">
    <name type="scientific">Elsinoe australis</name>
    <dbReference type="NCBI Taxonomy" id="40998"/>
    <lineage>
        <taxon>Eukaryota</taxon>
        <taxon>Fungi</taxon>
        <taxon>Dikarya</taxon>
        <taxon>Ascomycota</taxon>
        <taxon>Pezizomycotina</taxon>
        <taxon>Dothideomycetes</taxon>
        <taxon>Dothideomycetidae</taxon>
        <taxon>Myriangiales</taxon>
        <taxon>Elsinoaceae</taxon>
        <taxon>Elsinoe</taxon>
    </lineage>
</organism>
<feature type="compositionally biased region" description="Basic and acidic residues" evidence="1">
    <location>
        <begin position="123"/>
        <end position="137"/>
    </location>
</feature>
<evidence type="ECO:0000313" key="2">
    <source>
        <dbReference type="EMBL" id="TKX23115.1"/>
    </source>
</evidence>
<dbReference type="AlphaFoldDB" id="A0A4U7B0I0"/>
<proteinExistence type="predicted"/>
<protein>
    <submittedName>
        <fullName evidence="2">Uncharacterized protein</fullName>
    </submittedName>
</protein>
<dbReference type="EMBL" id="PTQR01000057">
    <property type="protein sequence ID" value="TKX23115.1"/>
    <property type="molecule type" value="Genomic_DNA"/>
</dbReference>
<dbReference type="Proteomes" id="UP000308133">
    <property type="component" value="Unassembled WGS sequence"/>
</dbReference>
<feature type="compositionally biased region" description="Polar residues" evidence="1">
    <location>
        <begin position="1"/>
        <end position="21"/>
    </location>
</feature>
<feature type="compositionally biased region" description="Gly residues" evidence="1">
    <location>
        <begin position="94"/>
        <end position="117"/>
    </location>
</feature>
<evidence type="ECO:0000256" key="1">
    <source>
        <dbReference type="SAM" id="MobiDB-lite"/>
    </source>
</evidence>